<dbReference type="EMBL" id="CM043015">
    <property type="protein sequence ID" value="KAI4469308.1"/>
    <property type="molecule type" value="Genomic_DNA"/>
</dbReference>
<evidence type="ECO:0000313" key="2">
    <source>
        <dbReference type="Proteomes" id="UP001056778"/>
    </source>
</evidence>
<keyword evidence="2" id="KW-1185">Reference proteome</keyword>
<accession>A0ACB9TRC1</accession>
<gene>
    <name evidence="1" type="ORF">MML48_1g00025</name>
</gene>
<keyword evidence="1" id="KW-0804">Transcription</keyword>
<comment type="caution">
    <text evidence="1">The sequence shown here is derived from an EMBL/GenBank/DDBJ whole genome shotgun (WGS) entry which is preliminary data.</text>
</comment>
<reference evidence="1" key="1">
    <citation type="submission" date="2022-04" db="EMBL/GenBank/DDBJ databases">
        <title>Chromosome-scale genome assembly of Holotrichia oblita Faldermann.</title>
        <authorList>
            <person name="Rongchong L."/>
        </authorList>
    </citation>
    <scope>NUCLEOTIDE SEQUENCE</scope>
    <source>
        <strain evidence="1">81SQS9</strain>
    </source>
</reference>
<proteinExistence type="predicted"/>
<dbReference type="Proteomes" id="UP001056778">
    <property type="component" value="Chromosome 1"/>
</dbReference>
<organism evidence="1 2">
    <name type="scientific">Holotrichia oblita</name>
    <name type="common">Chafer beetle</name>
    <dbReference type="NCBI Taxonomy" id="644536"/>
    <lineage>
        <taxon>Eukaryota</taxon>
        <taxon>Metazoa</taxon>
        <taxon>Ecdysozoa</taxon>
        <taxon>Arthropoda</taxon>
        <taxon>Hexapoda</taxon>
        <taxon>Insecta</taxon>
        <taxon>Pterygota</taxon>
        <taxon>Neoptera</taxon>
        <taxon>Endopterygota</taxon>
        <taxon>Coleoptera</taxon>
        <taxon>Polyphaga</taxon>
        <taxon>Scarabaeiformia</taxon>
        <taxon>Scarabaeidae</taxon>
        <taxon>Melolonthinae</taxon>
        <taxon>Holotrichia</taxon>
    </lineage>
</organism>
<name>A0ACB9TRC1_HOLOL</name>
<evidence type="ECO:0000313" key="1">
    <source>
        <dbReference type="EMBL" id="KAI4469308.1"/>
    </source>
</evidence>
<protein>
    <submittedName>
        <fullName evidence="1">Dna-directed rna polymerase</fullName>
    </submittedName>
</protein>
<keyword evidence="1" id="KW-0240">DNA-directed RNA polymerase</keyword>
<sequence>MPYPDFLEVQLQSFHDLFQLDTTAENRRNEGLYKVFMENFPITDTRNNFVLEFIDYYIDPPRYSIEECLDRGLTYSVPLKAKLKLYCTDSEHEDFDTVVQDVYFGPIPYMTPRGTFVINGAERVIVSQLHRSPGVFFGQSLHTNGTKLYSGRIIPFKGSWIEFATDINNVMYAYIDRKKKLPVTTLLRAIGFESDSQILEIFGLADEIKVTKANLNKVIGRKLAARVLKTWVEDFVDEDTGEVVSIERNEVVIDRETILEKEHVEEIMESGAKTILLHKEGINSTDYSMIYNTLQKDPCNSEKEAVVYIYRQLRNSEPPDEATARDVIDKLFFSDKRYDLGDVGRFRINKKLGLNIDPQVKILTKEDVIAIIKYLISLINSKADVDDIDHLSNRRVRTVGEQLANQFSVGFARMARTIRERMNVRDNEVFTPVDLINAKTLSSVINSFFGTNQLSQFMDQTNPLAEMTHKRRLSALGPGGLSRERAGFEVRDVHYTHYGRLCPIETPEGPNIGLISSLCVYSKISDMGFIETPYRKVKNGVVDMGKNVEYLSAEEEEGCVIAQANTPFDERGEFLDSDKIKARSEADFPSVNATEVDYIDVAPNQIASIAASLIPFLEHDDANRALMGSNMMRQAVPLVTCEAPIVGTGLERDVIADSRIHIVAEGDGECVYSDAREIHIKYAKTPDQTLVSFDPEVTVHELSLYRKTNQNTSITLKPVVRAGDRVAAGQILTEGYSTKNGELSLGRNLKVAFMPWKGYNFEDAIVVSERIVREDIFTSVHVDEYIMEVRDTKRGVEELTSDIPNVSEEATKDLDENGIIRIGANVKPGDILIGKITPKGESDPSPEEKLLRAIFGDKAGDVKDASLKAQPSLYGTVIKRELFSRANKDSKKGKQVEKIQLDKLDADFIKETDSLKELLVRKLWSILEGKVTTGVTDYFGVELYAKGTKFSQAMLSEIDYHNLSTEKWTDDERTNRLVEQAVNNYIIKYKESDARIKRRKYNISNGDELPAGIIQLAKVYIAKKRKLKVGDKMAGRHGNKGIVAKIVRDEDMPFLEDGSTVDIVLNPLGVPSRMNLGLASPEEILENSSGEVLKPETINYRTYKPERDGLFCERIFGPVKDYECHCGKYKRIRYKGIVCDRCGVEVTEKKVRRERTGHISLVVPVVHIWYARSLPSKIGYLLGIPSKKLEAVVYYERYIVIQAGAAAAGGISDYDLLTEKEYLDTLATLPKGNAQLDDSDTSKFIAQMGAEAIYTLLQRVDLDTMSFSLRHKANTETSQQRKAEALKRLHIVESFRASREVNKPEWMVLKVIPVIPPELRPLVPLDGGRFATSDLNDLYRRVIIRNNRLKRLIEIKAPEVILRNEKRMLQEAVDSLFDNSRKSNAVKTESNRPLKSLSDSLKGKQGRFRQNLLGKRVDYSARSVIVVGPELKMHEMGIPKDMAAELYKPFIIRKLIERGIVKTVKSAKRIIDRKDPVIWDILENVIKGHPVLMNRAPTLHRLGIQAFQPKLIEGKAMQLHPLACTAFNADFDGDQMAVHLPLGNAAILEAQILMLGSHNILNPANGAPITVPSQDMVLGLYYITKSRDGRKGEGKVFYGPEEVIIAYNEGRAELHAKIKVAVDNIADEDGNIRRGIVETTVGRVLFNQVVPEEVGYINALLTKKSLRDIISVVMKRAGADKAAEFLDSIKEIGYNTAFRGGLSFNLDAVIVPEEKQKLVEEGYSRVDEVMESYNAGLITNNERYNQIIDIWTNINTKLTKAVLENLVSNQEGFNPVYMMLDSGARGSKEQIRQLSGMRGLMAKPIKSGSDGGQVIENPILSNFKEGLSVLEYFISTHGARKGLADTALKTADAGYLTRRLVDVANDVIIKEKDCGTLRGLTATAVKRNEDIVQTLYERILGRTAVQNVYNPLSGQLLVESGEEITEEIAEKIEKSPIEQVDIRSVLTCESRNGVCEKCYGRNLATGRMVQKGEAVGVIAAQSIGEPGTQLTLRTFHVGGVAGGIAIDSNVIARYDGQLEIDDLKVVKHKSDEGKESSIVISRLSELRIVDVNTGITLYTHNLPYGSILYKKDGDTVRKGELICEWDAYNAVIISELDGRVGFENIIEGVTYREEYDEQTGLREKVIVESRDKSKNPVIKILDKAGLEQKHKSHLKTYKMKVSHIEHIGIAVKNLNEAIPYWENVLGLKCYNIEEVADQKVRTAFFRVGEVKIELLEATSDESPIAKFIEKKGAGVHHIAFSVDGIEDALADASSKGVELIDKAPRKGAEGLSIAFLHPKSTLGKVQELISRREEAKLGGGQKRIDSQHEKGKYTARERIQMLLDEGSFEEFDMFVTHRCTDFGLQGESYYGDGVVTGYGTIDGRLVYVYAQDFTVFGGSLSETLAGKICKVMDMAMKNGAPVIGLNDSGGARIQEGVNALAGYAEIFQRNILASGVVPQISAIFGPCAGGAVYSPALTDFVLMKKNTSYMFLTGPKVVKTVTGEDVTQEQLGGASIHSTKSGVAHFVVDEEEEGLKLIRKLIGYMPQNNCEDAPLAINTDSISRIEDSLNEIVPDSPNKPYDMYEVIKAIVDNGDFLESQKAFAPNIITCFARFNGQSVGIVANQPKYLAGVLDINASRKAARFVRFCDAFNIPLVTLVDVPGFLPGTGQEYGGVIIHGAKLLFAYGEATVPKVTVTLRKSYGGAYCVMSSKHLRGDLNYAWPTAEIAVMGPSGAIEVLSSREIAAIADPAEKAKLIADKENEYRDKFANPYNAAKYGYIDDVIEPRNTRFRVIRALQSLATKRLVNPSKKHSNIPL</sequence>